<dbReference type="InterPro" id="IPR011805">
    <property type="entry name" value="RNase_R"/>
</dbReference>
<dbReference type="RefSeq" id="WP_059393947.1">
    <property type="nucleotide sequence ID" value="NZ_DF968083.1"/>
</dbReference>
<evidence type="ECO:0000256" key="8">
    <source>
        <dbReference type="HAMAP-Rule" id="MF_01895"/>
    </source>
</evidence>
<dbReference type="SMART" id="SM00955">
    <property type="entry name" value="RNB"/>
    <property type="match status" value="1"/>
</dbReference>
<keyword evidence="6 8" id="KW-0269">Exonuclease</keyword>
<protein>
    <recommendedName>
        <fullName evidence="8">Ribonuclease R</fullName>
        <shortName evidence="8">RNase R</shortName>
        <ecNumber evidence="8">3.1.13.1</ecNumber>
    </recommendedName>
</protein>
<comment type="similarity">
    <text evidence="8">Belongs to the RNR ribonuclease family. RNase R subfamily.</text>
</comment>
<dbReference type="GO" id="GO:0005829">
    <property type="term" value="C:cytosol"/>
    <property type="evidence" value="ECO:0007669"/>
    <property type="project" value="TreeGrafter"/>
</dbReference>
<keyword evidence="3 8" id="KW-0963">Cytoplasm</keyword>
<dbReference type="PROSITE" id="PS50126">
    <property type="entry name" value="S1"/>
    <property type="match status" value="1"/>
</dbReference>
<dbReference type="PANTHER" id="PTHR23355:SF9">
    <property type="entry name" value="DIS3-LIKE EXONUCLEASE 2"/>
    <property type="match status" value="1"/>
</dbReference>
<evidence type="ECO:0000256" key="1">
    <source>
        <dbReference type="ARBA" id="ARBA00001849"/>
    </source>
</evidence>
<evidence type="ECO:0000256" key="3">
    <source>
        <dbReference type="ARBA" id="ARBA00022490"/>
    </source>
</evidence>
<dbReference type="CDD" id="cd04471">
    <property type="entry name" value="S1_RNase_R"/>
    <property type="match status" value="1"/>
</dbReference>
<dbReference type="InterPro" id="IPR050180">
    <property type="entry name" value="RNR_Ribonuclease"/>
</dbReference>
<keyword evidence="7 8" id="KW-0694">RNA-binding</keyword>
<proteinExistence type="inferred from homology"/>
<dbReference type="Pfam" id="PF00575">
    <property type="entry name" value="S1"/>
    <property type="match status" value="1"/>
</dbReference>
<dbReference type="Proteomes" id="UP000064514">
    <property type="component" value="Unassembled WGS sequence"/>
</dbReference>
<dbReference type="SMART" id="SM00316">
    <property type="entry name" value="S1"/>
    <property type="match status" value="1"/>
</dbReference>
<reference evidence="11" key="1">
    <citation type="journal article" date="2015" name="BMC Genomics">
        <title>Comparative genomics of Fructobacillus spp. and Leuconostoc spp. reveals niche-specific evolution of Fructobacillus spp.</title>
        <authorList>
            <person name="Endo A."/>
            <person name="Tanizawa Y."/>
            <person name="Tanaka N."/>
            <person name="Maeno S."/>
            <person name="Kumar H."/>
            <person name="Shiwa Y."/>
            <person name="Okada S."/>
            <person name="Yoshikawa H."/>
            <person name="Dicks L."/>
            <person name="Nakagawa J."/>
            <person name="Arita M."/>
        </authorList>
    </citation>
    <scope>NUCLEOTIDE SEQUENCE [LARGE SCALE GENOMIC DNA]</scope>
    <source>
        <strain evidence="11">F214-1</strain>
    </source>
</reference>
<comment type="function">
    <text evidence="8">3'-5' exoribonuclease that releases 5'-nucleoside monophosphates and is involved in maturation of structured RNAs.</text>
</comment>
<organism evidence="11">
    <name type="scientific">Fructobacillus tropaeoli</name>
    <dbReference type="NCBI Taxonomy" id="709323"/>
    <lineage>
        <taxon>Bacteria</taxon>
        <taxon>Bacillati</taxon>
        <taxon>Bacillota</taxon>
        <taxon>Bacilli</taxon>
        <taxon>Lactobacillales</taxon>
        <taxon>Lactobacillaceae</taxon>
        <taxon>Fructobacillus</taxon>
    </lineage>
</organism>
<evidence type="ECO:0000256" key="2">
    <source>
        <dbReference type="ARBA" id="ARBA00004496"/>
    </source>
</evidence>
<feature type="region of interest" description="Disordered" evidence="9">
    <location>
        <begin position="720"/>
        <end position="831"/>
    </location>
</feature>
<dbReference type="InterPro" id="IPR003029">
    <property type="entry name" value="S1_domain"/>
</dbReference>
<accession>A0A3F3H081</accession>
<comment type="catalytic activity">
    <reaction evidence="1 8">
        <text>Exonucleolytic cleavage in the 3'- to 5'-direction to yield nucleoside 5'-phosphates.</text>
        <dbReference type="EC" id="3.1.13.1"/>
    </reaction>
</comment>
<dbReference type="InterPro" id="IPR040476">
    <property type="entry name" value="CSD2"/>
</dbReference>
<dbReference type="EC" id="3.1.13.1" evidence="8"/>
<dbReference type="Pfam" id="PF08206">
    <property type="entry name" value="OB_RNB"/>
    <property type="match status" value="1"/>
</dbReference>
<name>A0A3F3H081_9LACO</name>
<dbReference type="Gene3D" id="2.40.50.140">
    <property type="entry name" value="Nucleic acid-binding proteins"/>
    <property type="match status" value="2"/>
</dbReference>
<dbReference type="PANTHER" id="PTHR23355">
    <property type="entry name" value="RIBONUCLEASE"/>
    <property type="match status" value="1"/>
</dbReference>
<feature type="domain" description="S1 motif" evidence="10">
    <location>
        <begin position="634"/>
        <end position="714"/>
    </location>
</feature>
<dbReference type="HAMAP" id="MF_01895">
    <property type="entry name" value="RNase_R"/>
    <property type="match status" value="1"/>
</dbReference>
<dbReference type="Pfam" id="PF17876">
    <property type="entry name" value="CSD2"/>
    <property type="match status" value="1"/>
</dbReference>
<evidence type="ECO:0000313" key="11">
    <source>
        <dbReference type="EMBL" id="GAP04561.1"/>
    </source>
</evidence>
<feature type="compositionally biased region" description="Polar residues" evidence="9">
    <location>
        <begin position="787"/>
        <end position="822"/>
    </location>
</feature>
<keyword evidence="4 8" id="KW-0540">Nuclease</keyword>
<dbReference type="Pfam" id="PF00773">
    <property type="entry name" value="RNB"/>
    <property type="match status" value="1"/>
</dbReference>
<dbReference type="STRING" id="709323.GCA_001047135_01114"/>
<keyword evidence="5 8" id="KW-0378">Hydrolase</keyword>
<dbReference type="InterPro" id="IPR004476">
    <property type="entry name" value="RNase_II/RNase_R"/>
</dbReference>
<dbReference type="InterPro" id="IPR013223">
    <property type="entry name" value="RNase_B_OB_dom"/>
</dbReference>
<dbReference type="GO" id="GO:0008859">
    <property type="term" value="F:exoribonuclease II activity"/>
    <property type="evidence" value="ECO:0007669"/>
    <property type="project" value="UniProtKB-UniRule"/>
</dbReference>
<dbReference type="InterPro" id="IPR001900">
    <property type="entry name" value="RNase_II/R"/>
</dbReference>
<dbReference type="GO" id="GO:0003723">
    <property type="term" value="F:RNA binding"/>
    <property type="evidence" value="ECO:0007669"/>
    <property type="project" value="UniProtKB-UniRule"/>
</dbReference>
<dbReference type="AlphaFoldDB" id="A0A3F3H081"/>
<dbReference type="SUPFAM" id="SSF50249">
    <property type="entry name" value="Nucleic acid-binding proteins"/>
    <property type="match status" value="3"/>
</dbReference>
<evidence type="ECO:0000256" key="5">
    <source>
        <dbReference type="ARBA" id="ARBA00022801"/>
    </source>
</evidence>
<dbReference type="InterPro" id="IPR012340">
    <property type="entry name" value="NA-bd_OB-fold"/>
</dbReference>
<evidence type="ECO:0000256" key="7">
    <source>
        <dbReference type="ARBA" id="ARBA00022884"/>
    </source>
</evidence>
<evidence type="ECO:0000259" key="10">
    <source>
        <dbReference type="PROSITE" id="PS50126"/>
    </source>
</evidence>
<evidence type="ECO:0000256" key="9">
    <source>
        <dbReference type="SAM" id="MobiDB-lite"/>
    </source>
</evidence>
<dbReference type="NCBIfam" id="TIGR02063">
    <property type="entry name" value="RNase_R"/>
    <property type="match status" value="1"/>
</dbReference>
<dbReference type="NCBIfam" id="TIGR00358">
    <property type="entry name" value="3_prime_RNase"/>
    <property type="match status" value="1"/>
</dbReference>
<comment type="subcellular location">
    <subcellularLocation>
        <location evidence="2 8">Cytoplasm</location>
    </subcellularLocation>
</comment>
<dbReference type="GO" id="GO:0006402">
    <property type="term" value="P:mRNA catabolic process"/>
    <property type="evidence" value="ECO:0007669"/>
    <property type="project" value="TreeGrafter"/>
</dbReference>
<dbReference type="EMBL" id="DF968083">
    <property type="protein sequence ID" value="GAP04561.1"/>
    <property type="molecule type" value="Genomic_DNA"/>
</dbReference>
<evidence type="ECO:0000256" key="6">
    <source>
        <dbReference type="ARBA" id="ARBA00022839"/>
    </source>
</evidence>
<feature type="compositionally biased region" description="Low complexity" evidence="9">
    <location>
        <begin position="762"/>
        <end position="774"/>
    </location>
</feature>
<evidence type="ECO:0000256" key="4">
    <source>
        <dbReference type="ARBA" id="ARBA00022722"/>
    </source>
</evidence>
<gene>
    <name evidence="8" type="primary">rnr</name>
    <name evidence="11" type="ORF">FTRO_0060170</name>
</gene>
<sequence>MELKQLKEQIAGFLKANSTQAFTAQNLADGLRMNDAAGYRQVVGVLDQMVVSKMAKQVGDAYQYQAVSGEIEGEFKANDKGFGFVRYDENLPDYFIAPDNTGQAMQGDTVRVSMVKPAQSEDRGPEGRVEEIIDHAYQRLVGIYTAGSQQEGALGQIRLNDKKAGSYQVLVQKAKDGLELHDGQVVVAEVDRFADRVHPKQLLVSVTQILGYENEPGMDIMQIVENKKVPNHFPDEVMAEADAIPNEVLEEDYQGRQDITDQPLVTIDGADTKDIDDAVVVWKKDNGNYHLGVHIADVSHYVRPGSAIDKEAYNRGTSVYLTDRVIPMLPQKLSNGIASLNPDVNRLAMSVEMEINREGQVVKHEIKQSVIRSHARMTYTAVNEILAGDDQTREEYSGLTDMFDQMGELHQILYQKRVRRGAIEFDTPEASIVVDENGKAIDVVVRERGTAERMIESFMLAANETVAEHYDRLKVPFLYRIHEVPDEERAQSFFEFSKALGHPVKGDPAKVTPMMLQTLMEQVKDDPAEQMISTMMLRAMKQAKYSPEPLGHFGLGADYYTHYTSPIRRYPDLTVHRLIKWYAKNGTGAEAQEKYASSLGQIGIDTSTRERRAIDTERLVDSMKKAEYMEDKVGMEYDGVVNAALKFGLFVSLENTVEGLVHISNLTDDHYEYDEKHAALIGRSKHHIFQIGQKVKIKVIRANKEESTVDFVLLNPEEAPTTDIRVPQQNQGKFGRDRNGRGNRRGGQNKGAGHGNGSSQKSNGHGSNNRSGSGNRHHGGQNGQKPAGSQQRNHGGNRSVSGHNSNHSTKPGQQKNGSSNGKHQFKVNHRK</sequence>